<name>A0A1I1NTT1_9ACTN</name>
<dbReference type="AlphaFoldDB" id="A0A1I1NTT1"/>
<keyword evidence="1" id="KW-0723">Serine/threonine-protein kinase</keyword>
<keyword evidence="4" id="KW-1185">Reference proteome</keyword>
<proteinExistence type="predicted"/>
<dbReference type="STRING" id="910347.SAMN05421773_1087"/>
<protein>
    <submittedName>
        <fullName evidence="3">Anti-sigma regulatory factor (Ser/Thr protein kinase)</fullName>
    </submittedName>
</protein>
<evidence type="ECO:0000313" key="3">
    <source>
        <dbReference type="EMBL" id="SFC97140.1"/>
    </source>
</evidence>
<dbReference type="CDD" id="cd16936">
    <property type="entry name" value="HATPase_RsbW-like"/>
    <property type="match status" value="1"/>
</dbReference>
<evidence type="ECO:0000313" key="4">
    <source>
        <dbReference type="Proteomes" id="UP000199207"/>
    </source>
</evidence>
<accession>A0A1I1NTT1</accession>
<reference evidence="3 4" key="1">
    <citation type="submission" date="2016-10" db="EMBL/GenBank/DDBJ databases">
        <authorList>
            <person name="de Groot N.N."/>
        </authorList>
    </citation>
    <scope>NUCLEOTIDE SEQUENCE [LARGE SCALE GENOMIC DNA]</scope>
    <source>
        <strain evidence="3 4">CGMCC 4.5739</strain>
    </source>
</reference>
<keyword evidence="3" id="KW-0418">Kinase</keyword>
<gene>
    <name evidence="3" type="ORF">SAMN05421773_1087</name>
</gene>
<organism evidence="3 4">
    <name type="scientific">Streptomyces aidingensis</name>
    <dbReference type="NCBI Taxonomy" id="910347"/>
    <lineage>
        <taxon>Bacteria</taxon>
        <taxon>Bacillati</taxon>
        <taxon>Actinomycetota</taxon>
        <taxon>Actinomycetes</taxon>
        <taxon>Kitasatosporales</taxon>
        <taxon>Streptomycetaceae</taxon>
        <taxon>Streptomyces</taxon>
    </lineage>
</organism>
<keyword evidence="3" id="KW-0808">Transferase</keyword>
<feature type="domain" description="Histidine kinase/HSP90-like ATPase" evidence="2">
    <location>
        <begin position="5"/>
        <end position="115"/>
    </location>
</feature>
<dbReference type="Gene3D" id="3.30.565.10">
    <property type="entry name" value="Histidine kinase-like ATPase, C-terminal domain"/>
    <property type="match status" value="1"/>
</dbReference>
<dbReference type="PANTHER" id="PTHR35526">
    <property type="entry name" value="ANTI-SIGMA-F FACTOR RSBW-RELATED"/>
    <property type="match status" value="1"/>
</dbReference>
<dbReference type="InterPro" id="IPR003594">
    <property type="entry name" value="HATPase_dom"/>
</dbReference>
<evidence type="ECO:0000256" key="1">
    <source>
        <dbReference type="ARBA" id="ARBA00022527"/>
    </source>
</evidence>
<dbReference type="Proteomes" id="UP000199207">
    <property type="component" value="Unassembled WGS sequence"/>
</dbReference>
<evidence type="ECO:0000259" key="2">
    <source>
        <dbReference type="Pfam" id="PF13581"/>
    </source>
</evidence>
<dbReference type="EMBL" id="FOLM01000008">
    <property type="protein sequence ID" value="SFC97140.1"/>
    <property type="molecule type" value="Genomic_DNA"/>
</dbReference>
<dbReference type="PANTHER" id="PTHR35526:SF3">
    <property type="entry name" value="ANTI-SIGMA-F FACTOR RSBW"/>
    <property type="match status" value="1"/>
</dbReference>
<dbReference type="Pfam" id="PF13581">
    <property type="entry name" value="HATPase_c_2"/>
    <property type="match status" value="1"/>
</dbReference>
<dbReference type="GO" id="GO:0004674">
    <property type="term" value="F:protein serine/threonine kinase activity"/>
    <property type="evidence" value="ECO:0007669"/>
    <property type="project" value="UniProtKB-KW"/>
</dbReference>
<dbReference type="InterPro" id="IPR036890">
    <property type="entry name" value="HATPase_C_sf"/>
</dbReference>
<dbReference type="SUPFAM" id="SSF55874">
    <property type="entry name" value="ATPase domain of HSP90 chaperone/DNA topoisomerase II/histidine kinase"/>
    <property type="match status" value="1"/>
</dbReference>
<sequence>MRLLSRPESAGLARRLTRHQLQVRWLLPAQLTEDAVLLVSELVANAVQHAGAHAFSLRFRRRRGWIRVEVHDPSRALPCLLPPDHRTLTGRGLIVVNHLAGRWGVDLKPHGKSTWFELRVTGGGRS</sequence>
<dbReference type="InterPro" id="IPR050267">
    <property type="entry name" value="Anti-sigma-factor_SerPK"/>
</dbReference>